<dbReference type="AlphaFoldDB" id="A0A9N9JZP4"/>
<comment type="caution">
    <text evidence="1">The sequence shown here is derived from an EMBL/GenBank/DDBJ whole genome shotgun (WGS) entry which is preliminary data.</text>
</comment>
<accession>A0A9N9JZP4</accession>
<dbReference type="Proteomes" id="UP000789396">
    <property type="component" value="Unassembled WGS sequence"/>
</dbReference>
<feature type="non-terminal residue" evidence="1">
    <location>
        <position position="83"/>
    </location>
</feature>
<keyword evidence="2" id="KW-1185">Reference proteome</keyword>
<dbReference type="EMBL" id="CAJVPZ010076499">
    <property type="protein sequence ID" value="CAG8804697.1"/>
    <property type="molecule type" value="Genomic_DNA"/>
</dbReference>
<evidence type="ECO:0000313" key="1">
    <source>
        <dbReference type="EMBL" id="CAG8804697.1"/>
    </source>
</evidence>
<organism evidence="1 2">
    <name type="scientific">Racocetra fulgida</name>
    <dbReference type="NCBI Taxonomy" id="60492"/>
    <lineage>
        <taxon>Eukaryota</taxon>
        <taxon>Fungi</taxon>
        <taxon>Fungi incertae sedis</taxon>
        <taxon>Mucoromycota</taxon>
        <taxon>Glomeromycotina</taxon>
        <taxon>Glomeromycetes</taxon>
        <taxon>Diversisporales</taxon>
        <taxon>Gigasporaceae</taxon>
        <taxon>Racocetra</taxon>
    </lineage>
</organism>
<protein>
    <submittedName>
        <fullName evidence="1">12188_t:CDS:1</fullName>
    </submittedName>
</protein>
<evidence type="ECO:0000313" key="2">
    <source>
        <dbReference type="Proteomes" id="UP000789396"/>
    </source>
</evidence>
<reference evidence="1" key="1">
    <citation type="submission" date="2021-06" db="EMBL/GenBank/DDBJ databases">
        <authorList>
            <person name="Kallberg Y."/>
            <person name="Tangrot J."/>
            <person name="Rosling A."/>
        </authorList>
    </citation>
    <scope>NUCLEOTIDE SEQUENCE</scope>
    <source>
        <strain evidence="1">IN212</strain>
    </source>
</reference>
<sequence>FVLNGKRNKTCATCLTNKAKTRADKKTIHDDNQIIETILLNDLNEYVIELMDTYAYKESNRPRMEHFNCYGTLIINIDMPATK</sequence>
<gene>
    <name evidence="1" type="ORF">RFULGI_LOCUS18101</name>
</gene>
<dbReference type="OrthoDB" id="2382086at2759"/>
<name>A0A9N9JZP4_9GLOM</name>
<feature type="non-terminal residue" evidence="1">
    <location>
        <position position="1"/>
    </location>
</feature>
<proteinExistence type="predicted"/>